<dbReference type="EMBL" id="JAOTPV010000006">
    <property type="protein sequence ID" value="KAJ4480835.1"/>
    <property type="molecule type" value="Genomic_DNA"/>
</dbReference>
<keyword evidence="2" id="KW-1185">Reference proteome</keyword>
<dbReference type="AlphaFoldDB" id="A0A9W9AEA4"/>
<evidence type="ECO:0000313" key="1">
    <source>
        <dbReference type="EMBL" id="KAJ4480835.1"/>
    </source>
</evidence>
<comment type="caution">
    <text evidence="1">The sequence shown here is derived from an EMBL/GenBank/DDBJ whole genome shotgun (WGS) entry which is preliminary data.</text>
</comment>
<sequence>MNQTREIIAIKAAVDTVNRCRMMVIKSNSKSYVNGLTQHLQKWEVKGFINTVTELLRDYHYNSVWAFQSYLLVVRTYSVNFRTSKIYEHSRNHYDIAGALLKVVLRTVLTNTENAPEIKATVPSIQRWQARTTLEWVKGNAGIRGNKEADRLANERRKEQVPDEVNLEIDGKLHLSGMN</sequence>
<dbReference type="GO" id="GO:0003676">
    <property type="term" value="F:nucleic acid binding"/>
    <property type="evidence" value="ECO:0007669"/>
    <property type="project" value="InterPro"/>
</dbReference>
<dbReference type="OrthoDB" id="2976650at2759"/>
<dbReference type="InterPro" id="IPR012337">
    <property type="entry name" value="RNaseH-like_sf"/>
</dbReference>
<gene>
    <name evidence="1" type="ORF">J3R30DRAFT_3864057</name>
</gene>
<protein>
    <recommendedName>
        <fullName evidence="3">RNase H type-1 domain-containing protein</fullName>
    </recommendedName>
</protein>
<dbReference type="Gene3D" id="3.30.420.10">
    <property type="entry name" value="Ribonuclease H-like superfamily/Ribonuclease H"/>
    <property type="match status" value="2"/>
</dbReference>
<evidence type="ECO:0000313" key="2">
    <source>
        <dbReference type="Proteomes" id="UP001150266"/>
    </source>
</evidence>
<dbReference type="SUPFAM" id="SSF53098">
    <property type="entry name" value="Ribonuclease H-like"/>
    <property type="match status" value="1"/>
</dbReference>
<proteinExistence type="predicted"/>
<name>A0A9W9AEA4_9AGAR</name>
<accession>A0A9W9AEA4</accession>
<dbReference type="InterPro" id="IPR036397">
    <property type="entry name" value="RNaseH_sf"/>
</dbReference>
<dbReference type="Proteomes" id="UP001150266">
    <property type="component" value="Unassembled WGS sequence"/>
</dbReference>
<reference evidence="1" key="1">
    <citation type="submission" date="2022-08" db="EMBL/GenBank/DDBJ databases">
        <title>A Global Phylogenomic Analysis of the Shiitake Genus Lentinula.</title>
        <authorList>
            <consortium name="DOE Joint Genome Institute"/>
            <person name="Sierra-Patev S."/>
            <person name="Min B."/>
            <person name="Naranjo-Ortiz M."/>
            <person name="Looney B."/>
            <person name="Konkel Z."/>
            <person name="Slot J.C."/>
            <person name="Sakamoto Y."/>
            <person name="Steenwyk J.L."/>
            <person name="Rokas A."/>
            <person name="Carro J."/>
            <person name="Camarero S."/>
            <person name="Ferreira P."/>
            <person name="Molpeceres G."/>
            <person name="Ruiz-Duenas F.J."/>
            <person name="Serrano A."/>
            <person name="Henrissat B."/>
            <person name="Drula E."/>
            <person name="Hughes K.W."/>
            <person name="Mata J.L."/>
            <person name="Ishikawa N.K."/>
            <person name="Vargas-Isla R."/>
            <person name="Ushijima S."/>
            <person name="Smith C.A."/>
            <person name="Ahrendt S."/>
            <person name="Andreopoulos W."/>
            <person name="He G."/>
            <person name="Labutti K."/>
            <person name="Lipzen A."/>
            <person name="Ng V."/>
            <person name="Riley R."/>
            <person name="Sandor L."/>
            <person name="Barry K."/>
            <person name="Martinez A.T."/>
            <person name="Xiao Y."/>
            <person name="Gibbons J.G."/>
            <person name="Terashima K."/>
            <person name="Grigoriev I.V."/>
            <person name="Hibbett D.S."/>
        </authorList>
    </citation>
    <scope>NUCLEOTIDE SEQUENCE</scope>
    <source>
        <strain evidence="1">JLM2183</strain>
    </source>
</reference>
<evidence type="ECO:0008006" key="3">
    <source>
        <dbReference type="Google" id="ProtNLM"/>
    </source>
</evidence>
<organism evidence="1 2">
    <name type="scientific">Lentinula aciculospora</name>
    <dbReference type="NCBI Taxonomy" id="153920"/>
    <lineage>
        <taxon>Eukaryota</taxon>
        <taxon>Fungi</taxon>
        <taxon>Dikarya</taxon>
        <taxon>Basidiomycota</taxon>
        <taxon>Agaricomycotina</taxon>
        <taxon>Agaricomycetes</taxon>
        <taxon>Agaricomycetidae</taxon>
        <taxon>Agaricales</taxon>
        <taxon>Marasmiineae</taxon>
        <taxon>Omphalotaceae</taxon>
        <taxon>Lentinula</taxon>
    </lineage>
</organism>